<organism evidence="1 2">
    <name type="scientific">Rhododendron griersonianum</name>
    <dbReference type="NCBI Taxonomy" id="479676"/>
    <lineage>
        <taxon>Eukaryota</taxon>
        <taxon>Viridiplantae</taxon>
        <taxon>Streptophyta</taxon>
        <taxon>Embryophyta</taxon>
        <taxon>Tracheophyta</taxon>
        <taxon>Spermatophyta</taxon>
        <taxon>Magnoliopsida</taxon>
        <taxon>eudicotyledons</taxon>
        <taxon>Gunneridae</taxon>
        <taxon>Pentapetalae</taxon>
        <taxon>asterids</taxon>
        <taxon>Ericales</taxon>
        <taxon>Ericaceae</taxon>
        <taxon>Ericoideae</taxon>
        <taxon>Rhodoreae</taxon>
        <taxon>Rhododendron</taxon>
    </lineage>
</organism>
<proteinExistence type="predicted"/>
<evidence type="ECO:0000313" key="1">
    <source>
        <dbReference type="EMBL" id="KAG5522507.1"/>
    </source>
</evidence>
<protein>
    <submittedName>
        <fullName evidence="1">Uncharacterized protein</fullName>
    </submittedName>
</protein>
<dbReference type="AlphaFoldDB" id="A0AAV6I1B1"/>
<name>A0AAV6I1B1_9ERIC</name>
<accession>A0AAV6I1B1</accession>
<evidence type="ECO:0000313" key="2">
    <source>
        <dbReference type="Proteomes" id="UP000823749"/>
    </source>
</evidence>
<sequence>MAPPGLLLNPPKLGCFRNNPHRDAIKTPRSLHYAKVAANFAPRLIVRAAAAHGDLPLDPLPRRRPGHIKELFPNDKKIPLSELVHPDVHDLFFIGGFIGGVLEETGSPVRAPQGARTGDLMRC</sequence>
<keyword evidence="2" id="KW-1185">Reference proteome</keyword>
<reference evidence="1" key="1">
    <citation type="submission" date="2020-08" db="EMBL/GenBank/DDBJ databases">
        <title>Plant Genome Project.</title>
        <authorList>
            <person name="Zhang R.-G."/>
        </authorList>
    </citation>
    <scope>NUCLEOTIDE SEQUENCE</scope>
    <source>
        <strain evidence="1">WSP0</strain>
        <tissue evidence="1">Leaf</tissue>
    </source>
</reference>
<dbReference type="EMBL" id="JACTNZ010000012">
    <property type="protein sequence ID" value="KAG5522507.1"/>
    <property type="molecule type" value="Genomic_DNA"/>
</dbReference>
<gene>
    <name evidence="1" type="ORF">RHGRI_034615</name>
</gene>
<comment type="caution">
    <text evidence="1">The sequence shown here is derived from an EMBL/GenBank/DDBJ whole genome shotgun (WGS) entry which is preliminary data.</text>
</comment>
<dbReference type="Proteomes" id="UP000823749">
    <property type="component" value="Chromosome 12"/>
</dbReference>